<reference evidence="2" key="1">
    <citation type="submission" date="2023-06" db="EMBL/GenBank/DDBJ databases">
        <title>Genomic analysis of the entomopathogenic nematode Steinernema hermaphroditum.</title>
        <authorList>
            <person name="Schwarz E.M."/>
            <person name="Heppert J.K."/>
            <person name="Baniya A."/>
            <person name="Schwartz H.T."/>
            <person name="Tan C.-H."/>
            <person name="Antoshechkin I."/>
            <person name="Sternberg P.W."/>
            <person name="Goodrich-Blair H."/>
            <person name="Dillman A.R."/>
        </authorList>
    </citation>
    <scope>NUCLEOTIDE SEQUENCE</scope>
    <source>
        <strain evidence="2">PS9179</strain>
        <tissue evidence="2">Whole animal</tissue>
    </source>
</reference>
<name>A0AA39MCQ3_9BILA</name>
<dbReference type="Proteomes" id="UP001175271">
    <property type="component" value="Unassembled WGS sequence"/>
</dbReference>
<sequence>MKTALLLCILIAVSLAAPHYIVQNRTDYQKLQRKSGYVSIQTFKYVLAALKEKLNNTDTAFVPDEIRSFLLNTAIDDYEAVKFLSVFGTDLQRGNMSFSAIETLSIMFTKLHPDFYRRMEAALQGLCRRLKDLSISTKRYIANTYLLMTYPEHKNRFGRGPMLIWYYLSWPQENRDELERIFPQLTAEASLANTVFKAYQDLFRYPSDLPDCTDSTEKSAKCARLMERMNFEIFLGEAGGESDISDLIEDVEGILSAIE</sequence>
<feature type="chain" id="PRO_5041402235" evidence="1">
    <location>
        <begin position="17"/>
        <end position="259"/>
    </location>
</feature>
<evidence type="ECO:0000256" key="1">
    <source>
        <dbReference type="SAM" id="SignalP"/>
    </source>
</evidence>
<dbReference type="AlphaFoldDB" id="A0AA39MCQ3"/>
<organism evidence="2 3">
    <name type="scientific">Steinernema hermaphroditum</name>
    <dbReference type="NCBI Taxonomy" id="289476"/>
    <lineage>
        <taxon>Eukaryota</taxon>
        <taxon>Metazoa</taxon>
        <taxon>Ecdysozoa</taxon>
        <taxon>Nematoda</taxon>
        <taxon>Chromadorea</taxon>
        <taxon>Rhabditida</taxon>
        <taxon>Tylenchina</taxon>
        <taxon>Panagrolaimomorpha</taxon>
        <taxon>Strongyloidoidea</taxon>
        <taxon>Steinernematidae</taxon>
        <taxon>Steinernema</taxon>
    </lineage>
</organism>
<keyword evidence="1" id="KW-0732">Signal</keyword>
<evidence type="ECO:0000313" key="2">
    <source>
        <dbReference type="EMBL" id="KAK0429018.1"/>
    </source>
</evidence>
<accession>A0AA39MCQ3</accession>
<feature type="signal peptide" evidence="1">
    <location>
        <begin position="1"/>
        <end position="16"/>
    </location>
</feature>
<keyword evidence="3" id="KW-1185">Reference proteome</keyword>
<evidence type="ECO:0000313" key="3">
    <source>
        <dbReference type="Proteomes" id="UP001175271"/>
    </source>
</evidence>
<gene>
    <name evidence="2" type="ORF">QR680_011137</name>
</gene>
<protein>
    <submittedName>
        <fullName evidence="2">Uncharacterized protein</fullName>
    </submittedName>
</protein>
<comment type="caution">
    <text evidence="2">The sequence shown here is derived from an EMBL/GenBank/DDBJ whole genome shotgun (WGS) entry which is preliminary data.</text>
</comment>
<dbReference type="EMBL" id="JAUCMV010000001">
    <property type="protein sequence ID" value="KAK0429018.1"/>
    <property type="molecule type" value="Genomic_DNA"/>
</dbReference>
<proteinExistence type="predicted"/>